<sequence length="157" mass="16677">MTGVKEEAVQWYQKGIAELQRGISIEVIGQGEHCDRAKRLQTKMITNLAMAKDRLALLEGASASKTRPSSQSPSGHLPTPPVRPTGPKNKPGPGPGGSMSSPSKPASTGSSRTNNIKVSLAQVLSPSLVPLKYRPCPVPVPGPIKVQALSYPRPWSH</sequence>
<feature type="compositionally biased region" description="Polar residues" evidence="1">
    <location>
        <begin position="63"/>
        <end position="74"/>
    </location>
</feature>
<reference evidence="2" key="2">
    <citation type="submission" date="2025-08" db="UniProtKB">
        <authorList>
            <consortium name="Ensembl"/>
        </authorList>
    </citation>
    <scope>IDENTIFICATION</scope>
</reference>
<feature type="compositionally biased region" description="Pro residues" evidence="1">
    <location>
        <begin position="78"/>
        <end position="94"/>
    </location>
</feature>
<keyword evidence="3" id="KW-1185">Reference proteome</keyword>
<proteinExistence type="predicted"/>
<dbReference type="Proteomes" id="UP000314982">
    <property type="component" value="Unassembled WGS sequence"/>
</dbReference>
<evidence type="ECO:0000313" key="2">
    <source>
        <dbReference type="Ensembl" id="ENSHHUP00000090126.1"/>
    </source>
</evidence>
<feature type="region of interest" description="Disordered" evidence="1">
    <location>
        <begin position="134"/>
        <end position="157"/>
    </location>
</feature>
<feature type="region of interest" description="Disordered" evidence="1">
    <location>
        <begin position="59"/>
        <end position="118"/>
    </location>
</feature>
<dbReference type="AlphaFoldDB" id="A0A4W5RJK7"/>
<protein>
    <recommendedName>
        <fullName evidence="4">MIT domain-containing protein</fullName>
    </recommendedName>
</protein>
<accession>A0A4W5RJK7</accession>
<evidence type="ECO:0008006" key="4">
    <source>
        <dbReference type="Google" id="ProtNLM"/>
    </source>
</evidence>
<dbReference type="STRING" id="62062.ENSHHUP00000090126"/>
<name>A0A4W5RJK7_9TELE</name>
<dbReference type="Gene3D" id="1.20.58.80">
    <property type="entry name" value="Phosphotransferase system, lactose/cellobiose-type IIA subunit"/>
    <property type="match status" value="1"/>
</dbReference>
<reference evidence="2" key="3">
    <citation type="submission" date="2025-09" db="UniProtKB">
        <authorList>
            <consortium name="Ensembl"/>
        </authorList>
    </citation>
    <scope>IDENTIFICATION</scope>
</reference>
<reference evidence="3" key="1">
    <citation type="submission" date="2018-06" db="EMBL/GenBank/DDBJ databases">
        <title>Genome assembly of Danube salmon.</title>
        <authorList>
            <person name="Macqueen D.J."/>
            <person name="Gundappa M.K."/>
        </authorList>
    </citation>
    <scope>NUCLEOTIDE SEQUENCE [LARGE SCALE GENOMIC DNA]</scope>
</reference>
<feature type="compositionally biased region" description="Low complexity" evidence="1">
    <location>
        <begin position="98"/>
        <end position="111"/>
    </location>
</feature>
<evidence type="ECO:0000256" key="1">
    <source>
        <dbReference type="SAM" id="MobiDB-lite"/>
    </source>
</evidence>
<evidence type="ECO:0000313" key="3">
    <source>
        <dbReference type="Proteomes" id="UP000314982"/>
    </source>
</evidence>
<dbReference type="Ensembl" id="ENSHHUT00000092919.1">
    <property type="protein sequence ID" value="ENSHHUP00000090126.1"/>
    <property type="gene ID" value="ENSHHUG00000052042.1"/>
</dbReference>
<organism evidence="2 3">
    <name type="scientific">Hucho hucho</name>
    <name type="common">huchen</name>
    <dbReference type="NCBI Taxonomy" id="62062"/>
    <lineage>
        <taxon>Eukaryota</taxon>
        <taxon>Metazoa</taxon>
        <taxon>Chordata</taxon>
        <taxon>Craniata</taxon>
        <taxon>Vertebrata</taxon>
        <taxon>Euteleostomi</taxon>
        <taxon>Actinopterygii</taxon>
        <taxon>Neopterygii</taxon>
        <taxon>Teleostei</taxon>
        <taxon>Protacanthopterygii</taxon>
        <taxon>Salmoniformes</taxon>
        <taxon>Salmonidae</taxon>
        <taxon>Salmoninae</taxon>
        <taxon>Hucho</taxon>
    </lineage>
</organism>